<dbReference type="GO" id="GO:0006801">
    <property type="term" value="P:superoxide metabolic process"/>
    <property type="evidence" value="ECO:0007669"/>
    <property type="project" value="InterPro"/>
</dbReference>
<dbReference type="InterPro" id="IPR024134">
    <property type="entry name" value="SOD_Cu/Zn_/chaperone"/>
</dbReference>
<dbReference type="InterPro" id="IPR036423">
    <property type="entry name" value="SOD-like_Cu/Zn_dom_sf"/>
</dbReference>
<keyword evidence="1" id="KW-0186">Copper</keyword>
<evidence type="ECO:0000259" key="3">
    <source>
        <dbReference type="Pfam" id="PF00080"/>
    </source>
</evidence>
<feature type="region of interest" description="Disordered" evidence="2">
    <location>
        <begin position="1"/>
        <end position="31"/>
    </location>
</feature>
<dbReference type="InterPro" id="IPR001424">
    <property type="entry name" value="SOD_Cu_Zn_dom"/>
</dbReference>
<dbReference type="PANTHER" id="PTHR10003">
    <property type="entry name" value="SUPEROXIDE DISMUTASE CU-ZN -RELATED"/>
    <property type="match status" value="1"/>
</dbReference>
<name>A0A8N4F3H3_ELAGV</name>
<feature type="domain" description="Superoxide dismutase copper/zinc binding" evidence="3">
    <location>
        <begin position="66"/>
        <end position="157"/>
    </location>
</feature>
<dbReference type="Pfam" id="PF00080">
    <property type="entry name" value="Sod_Cu"/>
    <property type="match status" value="1"/>
</dbReference>
<dbReference type="Gene3D" id="2.60.40.200">
    <property type="entry name" value="Superoxide dismutase, copper/zinc binding domain"/>
    <property type="match status" value="1"/>
</dbReference>
<protein>
    <submittedName>
        <fullName evidence="5">Superoxide dismutase [Cu-Zn]-like</fullName>
    </submittedName>
</protein>
<organism evidence="4 5">
    <name type="scientific">Elaeis guineensis var. tenera</name>
    <name type="common">Oil palm</name>
    <dbReference type="NCBI Taxonomy" id="51953"/>
    <lineage>
        <taxon>Eukaryota</taxon>
        <taxon>Viridiplantae</taxon>
        <taxon>Streptophyta</taxon>
        <taxon>Embryophyta</taxon>
        <taxon>Tracheophyta</taxon>
        <taxon>Spermatophyta</taxon>
        <taxon>Magnoliopsida</taxon>
        <taxon>Liliopsida</taxon>
        <taxon>Arecaceae</taxon>
        <taxon>Arecoideae</taxon>
        <taxon>Cocoseae</taxon>
        <taxon>Elaeidinae</taxon>
        <taxon>Elaeis</taxon>
    </lineage>
</organism>
<proteinExistence type="predicted"/>
<dbReference type="OrthoDB" id="2015551at2759"/>
<reference evidence="5" key="1">
    <citation type="submission" date="2025-08" db="UniProtKB">
        <authorList>
            <consortium name="RefSeq"/>
        </authorList>
    </citation>
    <scope>IDENTIFICATION</scope>
</reference>
<dbReference type="Proteomes" id="UP000504607">
    <property type="component" value="Chromosome 13"/>
</dbReference>
<sequence length="171" mass="19087">MVILHDQASTGPDGLWATEKPQRGARGRGSSQRIWERLSVKDPYSTLIRDPSQQVVSEYVVVQVAAAKRLHGFHVHALGDTINGCMSTGPHFNPARKKDRASEDMNRHADDLGNVIGDEDGTVNFSIIDKQILLNGPNSIIKRVVIVHADPDDFEKDKLYSLDIYVNFIFH</sequence>
<evidence type="ECO:0000313" key="5">
    <source>
        <dbReference type="RefSeq" id="XP_029123878.1"/>
    </source>
</evidence>
<gene>
    <name evidence="5" type="primary">LOC105056729</name>
</gene>
<evidence type="ECO:0000256" key="2">
    <source>
        <dbReference type="SAM" id="MobiDB-lite"/>
    </source>
</evidence>
<keyword evidence="4" id="KW-1185">Reference proteome</keyword>
<evidence type="ECO:0000313" key="4">
    <source>
        <dbReference type="Proteomes" id="UP000504607"/>
    </source>
</evidence>
<accession>A0A8N4F3H3</accession>
<dbReference type="SUPFAM" id="SSF49329">
    <property type="entry name" value="Cu,Zn superoxide dismutase-like"/>
    <property type="match status" value="1"/>
</dbReference>
<dbReference type="RefSeq" id="XP_029123878.1">
    <property type="nucleotide sequence ID" value="XM_029268045.1"/>
</dbReference>
<evidence type="ECO:0000256" key="1">
    <source>
        <dbReference type="ARBA" id="ARBA00023008"/>
    </source>
</evidence>
<dbReference type="AlphaFoldDB" id="A0A8N4F3H3"/>
<dbReference type="GO" id="GO:0005507">
    <property type="term" value="F:copper ion binding"/>
    <property type="evidence" value="ECO:0007669"/>
    <property type="project" value="InterPro"/>
</dbReference>
<dbReference type="PRINTS" id="PR00068">
    <property type="entry name" value="CUZNDISMTASE"/>
</dbReference>